<dbReference type="Pfam" id="PF02485">
    <property type="entry name" value="Branch"/>
    <property type="match status" value="2"/>
</dbReference>
<reference evidence="8" key="1">
    <citation type="journal article" date="2016" name="Proc. Natl. Acad. Sci. U.S.A.">
        <title>Chromosome-level assembly of Arabidopsis thaliana Ler reveals the extent of translocation and inversion polymorphisms.</title>
        <authorList>
            <person name="Zapata L."/>
            <person name="Ding J."/>
            <person name="Willing E.M."/>
            <person name="Hartwig B."/>
            <person name="Bezdan D."/>
            <person name="Jiao W.B."/>
            <person name="Patel V."/>
            <person name="Velikkakam James G."/>
            <person name="Koornneef M."/>
            <person name="Ossowski S."/>
            <person name="Schneeberger K."/>
        </authorList>
    </citation>
    <scope>NUCLEOTIDE SEQUENCE [LARGE SCALE GENOMIC DNA]</scope>
    <source>
        <strain evidence="8">cv. Landsberg erecta</strain>
    </source>
</reference>
<comment type="subcellular location">
    <subcellularLocation>
        <location evidence="1">Membrane</location>
        <topology evidence="1">Single-pass type II membrane protein</topology>
    </subcellularLocation>
</comment>
<dbReference type="PANTHER" id="PTHR31042:SF142">
    <property type="entry name" value="GLYCOSYLTRANSFERASE"/>
    <property type="match status" value="1"/>
</dbReference>
<evidence type="ECO:0000313" key="8">
    <source>
        <dbReference type="Proteomes" id="UP000078284"/>
    </source>
</evidence>
<dbReference type="PANTHER" id="PTHR31042">
    <property type="entry name" value="CORE-2/I-BRANCHING BETA-1,6-N-ACETYLGLUCOSAMINYLTRANSFERASE FAMILY PROTEIN-RELATED"/>
    <property type="match status" value="1"/>
</dbReference>
<feature type="transmembrane region" description="Helical" evidence="6">
    <location>
        <begin position="31"/>
        <end position="50"/>
    </location>
</feature>
<keyword evidence="5" id="KW-0325">Glycoprotein</keyword>
<evidence type="ECO:0000256" key="1">
    <source>
        <dbReference type="ARBA" id="ARBA00004606"/>
    </source>
</evidence>
<dbReference type="Proteomes" id="UP000078284">
    <property type="component" value="Chromosome 2"/>
</dbReference>
<dbReference type="EMBL" id="LUHQ01000002">
    <property type="protein sequence ID" value="OAP07824.1"/>
    <property type="molecule type" value="Genomic_DNA"/>
</dbReference>
<sequence length="442" mass="51370">MKAIKGWRLGKINYMQSLPGARHRAPTRKPIWIIAVLSLIAMFVIGAYMFPHHSKAACYMFSSKGCKGLTDWLPPSLREYSDDEIAARVVISEILSSPRVIKKSSKIAFMFLTPGTLPFEKLWDLFFQGHEGKFSVYIHASKDTPVHTSRYFLNREIRSDEVVWGRISMIDAERRLLTNALRDPENQQFVLLSDSCVPLRNFEYMYNYMMHSNVSYVDCFDDPGPHGTGRHMDHMLPEIPREDFRKGAQLRLFLASDELVDSSLLGSILIKFGYIYWNLRGFSISFHRLVNYLISMQWFSMKRQHAVVTVADNLYYSKFRDYCGPGVEGNKNCIADEHYLPTFFYMLDPTGIANWTVTYVDWSERKWHPRKYMPEDITLELIKNISSIDAVSRVTSEKNGVVSWTHCMWNGIKRPCYLFGRKFHADTLDKLMELFPNYTSIV</sequence>
<name>A0A178VPS1_ARATH</name>
<dbReference type="InterPro" id="IPR003406">
    <property type="entry name" value="Glyco_trans_14"/>
</dbReference>
<proteinExistence type="predicted"/>
<evidence type="ECO:0000256" key="6">
    <source>
        <dbReference type="SAM" id="Phobius"/>
    </source>
</evidence>
<protein>
    <recommendedName>
        <fullName evidence="9">Core-2/I-branching beta-1,6-N-acetylglucosaminyltransferase family protein</fullName>
    </recommendedName>
</protein>
<dbReference type="InterPro" id="IPR044174">
    <property type="entry name" value="BC10-like"/>
</dbReference>
<keyword evidence="4 6" id="KW-0472">Membrane</keyword>
<evidence type="ECO:0000313" key="7">
    <source>
        <dbReference type="EMBL" id="OAP07824.1"/>
    </source>
</evidence>
<dbReference type="GO" id="GO:0016757">
    <property type="term" value="F:glycosyltransferase activity"/>
    <property type="evidence" value="ECO:0007669"/>
    <property type="project" value="UniProtKB-KW"/>
</dbReference>
<evidence type="ECO:0000256" key="3">
    <source>
        <dbReference type="ARBA" id="ARBA00022679"/>
    </source>
</evidence>
<evidence type="ECO:0008006" key="9">
    <source>
        <dbReference type="Google" id="ProtNLM"/>
    </source>
</evidence>
<dbReference type="GO" id="GO:0016020">
    <property type="term" value="C:membrane"/>
    <property type="evidence" value="ECO:0007669"/>
    <property type="project" value="UniProtKB-SubCell"/>
</dbReference>
<evidence type="ECO:0000256" key="4">
    <source>
        <dbReference type="ARBA" id="ARBA00023136"/>
    </source>
</evidence>
<gene>
    <name evidence="7" type="ordered locus">AXX17_At2g14520</name>
</gene>
<accession>A0A178VPS1</accession>
<keyword evidence="3" id="KW-0808">Transferase</keyword>
<dbReference type="AlphaFoldDB" id="A0A178VPS1"/>
<comment type="caution">
    <text evidence="7">The sequence shown here is derived from an EMBL/GenBank/DDBJ whole genome shotgun (WGS) entry which is preliminary data.</text>
</comment>
<keyword evidence="6" id="KW-0812">Transmembrane</keyword>
<evidence type="ECO:0000256" key="5">
    <source>
        <dbReference type="ARBA" id="ARBA00023180"/>
    </source>
</evidence>
<organism evidence="7 8">
    <name type="scientific">Arabidopsis thaliana</name>
    <name type="common">Mouse-ear cress</name>
    <dbReference type="NCBI Taxonomy" id="3702"/>
    <lineage>
        <taxon>Eukaryota</taxon>
        <taxon>Viridiplantae</taxon>
        <taxon>Streptophyta</taxon>
        <taxon>Embryophyta</taxon>
        <taxon>Tracheophyta</taxon>
        <taxon>Spermatophyta</taxon>
        <taxon>Magnoliopsida</taxon>
        <taxon>eudicotyledons</taxon>
        <taxon>Gunneridae</taxon>
        <taxon>Pentapetalae</taxon>
        <taxon>rosids</taxon>
        <taxon>malvids</taxon>
        <taxon>Brassicales</taxon>
        <taxon>Brassicaceae</taxon>
        <taxon>Camelineae</taxon>
        <taxon>Arabidopsis</taxon>
    </lineage>
</organism>
<evidence type="ECO:0000256" key="2">
    <source>
        <dbReference type="ARBA" id="ARBA00022676"/>
    </source>
</evidence>
<dbReference type="ExpressionAtlas" id="A0A178VPS1">
    <property type="expression patterns" value="baseline and differential"/>
</dbReference>
<keyword evidence="6" id="KW-1133">Transmembrane helix</keyword>
<keyword evidence="2" id="KW-0328">Glycosyltransferase</keyword>